<keyword evidence="6" id="KW-0418">Kinase</keyword>
<sequence length="785" mass="91852">MKLRPISEEILNRSARNGIFFASFSLSLILIILFLYIYDIFFGRTEKLVKGYIPEITSALIMGDYLFAKKLLSSIEKSNYFSTLYISEGVSNKIVTLNGEKLSIINKLDSSSKYSFYILRFDVLFFTSTPLGSKSSLEKMYLVSVQKVNCFIIILFICVLFSIWCFMFLYMKNQSKKNYEKMFIPIKMLSENIKEISSCKEKYTKFVTYSELDLIYKNFNNVYIELAKAQEQLKQMEMMRVISTTIQMLAHDLRHPFAHIKNALHVMLRLSSYDEIRQYIKDTGRAIEKDILKVENMLSDLLHFRTEGRPNSINTSFYKLVYSVIKSCFEVQSKTEIQLKYNFNHKFLIHIDFQKMERVLSNIFSNAIEAMGGKGKIEITTREFKDNGILKFEICIANTNSHIDDNCKDKIFDLFFTKGKKRGTGLGLGIAKEIVQQHGGRIFYNSSISQGVKFYIHLPQPNTTAEDHIEDLYFPSEANYFETHFDSHYNSSQIEYEKKSNNIESKILNYLAHDHSSKKYKILILEDDEVYVKNFSSLISSEDLNNYFSIYSYSDYNLAMEAVYKIDPEYIICDIDLGLDHLNGFDFVKKLREDGNNAKICIHTNRFLKCDLERAIEVKSDFFIAKPMSRFQFLRFICSHLIPHDFEESIQDQIIERQRNLRTIVVIDDEDAYHQFWKVTVTDAHVMTFLHPDAALEFFYNNLELVQNIECIIVDFYFDNSGQNICETNFLEKLKDFNFTKPVFVSTNAILNKETARYFSGVIKKEPYSMKKLKETFSNQFDLQN</sequence>
<dbReference type="STRING" id="1915309.AXG55_03185"/>
<evidence type="ECO:0000256" key="3">
    <source>
        <dbReference type="ARBA" id="ARBA00022553"/>
    </source>
</evidence>
<dbReference type="RefSeq" id="WP_148696684.1">
    <property type="nucleotide sequence ID" value="NZ_CP017834.1"/>
</dbReference>
<dbReference type="InterPro" id="IPR001789">
    <property type="entry name" value="Sig_transdc_resp-reg_receiver"/>
</dbReference>
<evidence type="ECO:0000256" key="6">
    <source>
        <dbReference type="ARBA" id="ARBA00022777"/>
    </source>
</evidence>
<protein>
    <recommendedName>
        <fullName evidence="2">histidine kinase</fullName>
        <ecNumber evidence="2">2.7.13.3</ecNumber>
    </recommendedName>
</protein>
<evidence type="ECO:0000256" key="10">
    <source>
        <dbReference type="SAM" id="Phobius"/>
    </source>
</evidence>
<dbReference type="InterPro" id="IPR005467">
    <property type="entry name" value="His_kinase_dom"/>
</dbReference>
<feature type="modified residue" description="4-aspartylphosphate" evidence="9">
    <location>
        <position position="574"/>
    </location>
</feature>
<dbReference type="Gene3D" id="3.40.50.2300">
    <property type="match status" value="1"/>
</dbReference>
<keyword evidence="10" id="KW-1133">Transmembrane helix</keyword>
<dbReference type="SMART" id="SM00387">
    <property type="entry name" value="HATPase_c"/>
    <property type="match status" value="1"/>
</dbReference>
<dbReference type="Gene3D" id="1.10.287.130">
    <property type="match status" value="1"/>
</dbReference>
<dbReference type="InterPro" id="IPR036097">
    <property type="entry name" value="HisK_dim/P_sf"/>
</dbReference>
<evidence type="ECO:0000313" key="14">
    <source>
        <dbReference type="Proteomes" id="UP000184731"/>
    </source>
</evidence>
<keyword evidence="5" id="KW-0547">Nucleotide-binding</keyword>
<keyword evidence="8" id="KW-0902">Two-component regulatory system</keyword>
<dbReference type="PROSITE" id="PS50110">
    <property type="entry name" value="RESPONSE_REGULATORY"/>
    <property type="match status" value="1"/>
</dbReference>
<evidence type="ECO:0000313" key="13">
    <source>
        <dbReference type="EMBL" id="APJ02970.1"/>
    </source>
</evidence>
<dbReference type="InterPro" id="IPR036890">
    <property type="entry name" value="HATPase_C_sf"/>
</dbReference>
<dbReference type="GO" id="GO:0005524">
    <property type="term" value="F:ATP binding"/>
    <property type="evidence" value="ECO:0007669"/>
    <property type="project" value="UniProtKB-KW"/>
</dbReference>
<gene>
    <name evidence="13" type="ORF">AXG55_03185</name>
</gene>
<dbReference type="SUPFAM" id="SSF52172">
    <property type="entry name" value="CheY-like"/>
    <property type="match status" value="1"/>
</dbReference>
<evidence type="ECO:0000259" key="11">
    <source>
        <dbReference type="PROSITE" id="PS50109"/>
    </source>
</evidence>
<dbReference type="InterPro" id="IPR004358">
    <property type="entry name" value="Sig_transdc_His_kin-like_C"/>
</dbReference>
<evidence type="ECO:0000256" key="2">
    <source>
        <dbReference type="ARBA" id="ARBA00012438"/>
    </source>
</evidence>
<dbReference type="OrthoDB" id="5290057at2"/>
<evidence type="ECO:0000256" key="1">
    <source>
        <dbReference type="ARBA" id="ARBA00000085"/>
    </source>
</evidence>
<keyword evidence="14" id="KW-1185">Reference proteome</keyword>
<keyword evidence="10" id="KW-0812">Transmembrane</keyword>
<keyword evidence="4" id="KW-0808">Transferase</keyword>
<dbReference type="GO" id="GO:0000155">
    <property type="term" value="F:phosphorelay sensor kinase activity"/>
    <property type="evidence" value="ECO:0007669"/>
    <property type="project" value="InterPro"/>
</dbReference>
<dbReference type="AlphaFoldDB" id="A0A1L4CYF6"/>
<dbReference type="PANTHER" id="PTHR43065">
    <property type="entry name" value="SENSOR HISTIDINE KINASE"/>
    <property type="match status" value="1"/>
</dbReference>
<dbReference type="CDD" id="cd00075">
    <property type="entry name" value="HATPase"/>
    <property type="match status" value="1"/>
</dbReference>
<dbReference type="EC" id="2.7.13.3" evidence="2"/>
<dbReference type="Pfam" id="PF00072">
    <property type="entry name" value="Response_reg"/>
    <property type="match status" value="1"/>
</dbReference>
<dbReference type="CDD" id="cd00156">
    <property type="entry name" value="REC"/>
    <property type="match status" value="1"/>
</dbReference>
<dbReference type="CDD" id="cd00082">
    <property type="entry name" value="HisKA"/>
    <property type="match status" value="1"/>
</dbReference>
<evidence type="ECO:0000256" key="7">
    <source>
        <dbReference type="ARBA" id="ARBA00022840"/>
    </source>
</evidence>
<feature type="domain" description="Response regulatory" evidence="12">
    <location>
        <begin position="521"/>
        <end position="641"/>
    </location>
</feature>
<dbReference type="PANTHER" id="PTHR43065:SF10">
    <property type="entry name" value="PEROXIDE STRESS-ACTIVATED HISTIDINE KINASE MAK3"/>
    <property type="match status" value="1"/>
</dbReference>
<dbReference type="KEGG" id="saqi:AXG55_03185"/>
<dbReference type="PRINTS" id="PR00344">
    <property type="entry name" value="BCTRLSENSOR"/>
</dbReference>
<dbReference type="SMART" id="SM00448">
    <property type="entry name" value="REC"/>
    <property type="match status" value="1"/>
</dbReference>
<name>A0A1L4CYF6_9BACT</name>
<proteinExistence type="predicted"/>
<evidence type="ECO:0000256" key="8">
    <source>
        <dbReference type="ARBA" id="ARBA00023012"/>
    </source>
</evidence>
<dbReference type="Gene3D" id="3.30.565.10">
    <property type="entry name" value="Histidine kinase-like ATPase, C-terminal domain"/>
    <property type="match status" value="1"/>
</dbReference>
<dbReference type="PROSITE" id="PS50109">
    <property type="entry name" value="HIS_KIN"/>
    <property type="match status" value="1"/>
</dbReference>
<feature type="domain" description="Histidine kinase" evidence="11">
    <location>
        <begin position="248"/>
        <end position="462"/>
    </location>
</feature>
<dbReference type="Pfam" id="PF02518">
    <property type="entry name" value="HATPase_c"/>
    <property type="match status" value="1"/>
</dbReference>
<dbReference type="InterPro" id="IPR011006">
    <property type="entry name" value="CheY-like_superfamily"/>
</dbReference>
<evidence type="ECO:0000256" key="9">
    <source>
        <dbReference type="PROSITE-ProRule" id="PRU00169"/>
    </source>
</evidence>
<evidence type="ECO:0000256" key="5">
    <source>
        <dbReference type="ARBA" id="ARBA00022741"/>
    </source>
</evidence>
<keyword evidence="10" id="KW-0472">Membrane</keyword>
<comment type="catalytic activity">
    <reaction evidence="1">
        <text>ATP + protein L-histidine = ADP + protein N-phospho-L-histidine.</text>
        <dbReference type="EC" id="2.7.13.3"/>
    </reaction>
</comment>
<dbReference type="InterPro" id="IPR003594">
    <property type="entry name" value="HATPase_dom"/>
</dbReference>
<accession>A0A1L4CYF6</accession>
<evidence type="ECO:0000259" key="12">
    <source>
        <dbReference type="PROSITE" id="PS50110"/>
    </source>
</evidence>
<evidence type="ECO:0000256" key="4">
    <source>
        <dbReference type="ARBA" id="ARBA00022679"/>
    </source>
</evidence>
<dbReference type="InterPro" id="IPR003661">
    <property type="entry name" value="HisK_dim/P_dom"/>
</dbReference>
<reference evidence="13 14" key="1">
    <citation type="submission" date="2016-10" db="EMBL/GenBank/DDBJ databases">
        <title>Silvanigrella aquatica sp. nov., isolated from a freshwater lake located in the Black Forest, Germany, description of Silvanigrellaceae fam. nov., Silvanigrellales ord. nov., reclassification of the order Bdellovibrionales in the class Oligoflexia, reclassification of the families Bacteriovoracaceae and Halobacteriovoraceae in the new order Bacteriovoracales ord. nov., and reclassification of the family Pseudobacteriovoracaceae in the order Oligoflexiales.</title>
        <authorList>
            <person name="Hahn M.W."/>
            <person name="Schmidt J."/>
            <person name="Koll U."/>
            <person name="Rohde M."/>
            <person name="Verbag S."/>
            <person name="Pitt A."/>
            <person name="Nakai R."/>
            <person name="Naganuma T."/>
            <person name="Lang E."/>
        </authorList>
    </citation>
    <scope>NUCLEOTIDE SEQUENCE [LARGE SCALE GENOMIC DNA]</scope>
    <source>
        <strain evidence="13 14">MWH-Nonnen-W8red</strain>
    </source>
</reference>
<keyword evidence="7" id="KW-0067">ATP-binding</keyword>
<organism evidence="13 14">
    <name type="scientific">Silvanigrella aquatica</name>
    <dbReference type="NCBI Taxonomy" id="1915309"/>
    <lineage>
        <taxon>Bacteria</taxon>
        <taxon>Pseudomonadati</taxon>
        <taxon>Bdellovibrionota</taxon>
        <taxon>Oligoflexia</taxon>
        <taxon>Silvanigrellales</taxon>
        <taxon>Silvanigrellaceae</taxon>
        <taxon>Silvanigrella</taxon>
    </lineage>
</organism>
<dbReference type="Proteomes" id="UP000184731">
    <property type="component" value="Chromosome"/>
</dbReference>
<dbReference type="SUPFAM" id="SSF47384">
    <property type="entry name" value="Homodimeric domain of signal transducing histidine kinase"/>
    <property type="match status" value="1"/>
</dbReference>
<dbReference type="SUPFAM" id="SSF55874">
    <property type="entry name" value="ATPase domain of HSP90 chaperone/DNA topoisomerase II/histidine kinase"/>
    <property type="match status" value="1"/>
</dbReference>
<keyword evidence="3 9" id="KW-0597">Phosphoprotein</keyword>
<feature type="transmembrane region" description="Helical" evidence="10">
    <location>
        <begin position="151"/>
        <end position="171"/>
    </location>
</feature>
<dbReference type="EMBL" id="CP017834">
    <property type="protein sequence ID" value="APJ02970.1"/>
    <property type="molecule type" value="Genomic_DNA"/>
</dbReference>
<feature type="transmembrane region" description="Helical" evidence="10">
    <location>
        <begin position="20"/>
        <end position="38"/>
    </location>
</feature>